<sequence>YSNNMTFILQHTVCQIIFNYIYSRSYHSLSFILGAISPLTSALTLTKKYHMELMESIVYLHLAHVQLQLGMPLKSLEAAEEHLPRILSHGT</sequence>
<protein>
    <submittedName>
        <fullName evidence="1">Uncharacterized protein</fullName>
    </submittedName>
</protein>
<accession>A0A7T8K9D1</accession>
<reference evidence="2" key="1">
    <citation type="submission" date="2021-01" db="EMBL/GenBank/DDBJ databases">
        <title>Caligus Genome Assembly.</title>
        <authorList>
            <person name="Gallardo-Escarate C."/>
        </authorList>
    </citation>
    <scope>NUCLEOTIDE SEQUENCE [LARGE SCALE GENOMIC DNA]</scope>
</reference>
<proteinExistence type="predicted"/>
<feature type="non-terminal residue" evidence="1">
    <location>
        <position position="91"/>
    </location>
</feature>
<dbReference type="EMBL" id="CP045896">
    <property type="protein sequence ID" value="QQP50051.1"/>
    <property type="molecule type" value="Genomic_DNA"/>
</dbReference>
<organism evidence="1 2">
    <name type="scientific">Caligus rogercresseyi</name>
    <name type="common">Sea louse</name>
    <dbReference type="NCBI Taxonomy" id="217165"/>
    <lineage>
        <taxon>Eukaryota</taxon>
        <taxon>Metazoa</taxon>
        <taxon>Ecdysozoa</taxon>
        <taxon>Arthropoda</taxon>
        <taxon>Crustacea</taxon>
        <taxon>Multicrustacea</taxon>
        <taxon>Hexanauplia</taxon>
        <taxon>Copepoda</taxon>
        <taxon>Siphonostomatoida</taxon>
        <taxon>Caligidae</taxon>
        <taxon>Caligus</taxon>
    </lineage>
</organism>
<keyword evidence="2" id="KW-1185">Reference proteome</keyword>
<feature type="non-terminal residue" evidence="1">
    <location>
        <position position="1"/>
    </location>
</feature>
<dbReference type="AlphaFoldDB" id="A0A7T8K9D1"/>
<dbReference type="OrthoDB" id="2504561at2759"/>
<name>A0A7T8K9D1_CALRO</name>
<gene>
    <name evidence="1" type="ORF">FKW44_010921</name>
</gene>
<evidence type="ECO:0000313" key="2">
    <source>
        <dbReference type="Proteomes" id="UP000595437"/>
    </source>
</evidence>
<evidence type="ECO:0000313" key="1">
    <source>
        <dbReference type="EMBL" id="QQP50051.1"/>
    </source>
</evidence>
<dbReference type="Proteomes" id="UP000595437">
    <property type="component" value="Chromosome 7"/>
</dbReference>